<gene>
    <name evidence="1" type="ORF">NE857_09305</name>
</gene>
<reference evidence="1" key="1">
    <citation type="submission" date="2022-06" db="EMBL/GenBank/DDBJ databases">
        <authorList>
            <person name="Ping M."/>
        </authorList>
    </citation>
    <scope>NUCLEOTIDE SEQUENCE</scope>
    <source>
        <strain evidence="1">JCM11759T</strain>
    </source>
</reference>
<dbReference type="Proteomes" id="UP001055940">
    <property type="component" value="Chromosome"/>
</dbReference>
<keyword evidence="2" id="KW-1185">Reference proteome</keyword>
<dbReference type="RefSeq" id="WP_254420617.1">
    <property type="nucleotide sequence ID" value="NZ_BAAAJB010000058.1"/>
</dbReference>
<proteinExistence type="predicted"/>
<accession>A0ABY5DFD4</accession>
<evidence type="ECO:0000313" key="2">
    <source>
        <dbReference type="Proteomes" id="UP001055940"/>
    </source>
</evidence>
<organism evidence="1 2">
    <name type="scientific">Nocardiopsis exhalans</name>
    <dbReference type="NCBI Taxonomy" id="163604"/>
    <lineage>
        <taxon>Bacteria</taxon>
        <taxon>Bacillati</taxon>
        <taxon>Actinomycetota</taxon>
        <taxon>Actinomycetes</taxon>
        <taxon>Streptosporangiales</taxon>
        <taxon>Nocardiopsidaceae</taxon>
        <taxon>Nocardiopsis</taxon>
    </lineage>
</organism>
<sequence>MTDITETTVYATASKALRALLRLEDDAIITREIMYRTADQDLQFKLALHYLEICQEIKKAERHYAHTTANLIVACRVLGKPITLPAA</sequence>
<protein>
    <submittedName>
        <fullName evidence="1">Uncharacterized protein</fullName>
    </submittedName>
</protein>
<evidence type="ECO:0000313" key="1">
    <source>
        <dbReference type="EMBL" id="USY21778.1"/>
    </source>
</evidence>
<name>A0ABY5DFD4_9ACTN</name>
<dbReference type="EMBL" id="CP099837">
    <property type="protein sequence ID" value="USY21778.1"/>
    <property type="molecule type" value="Genomic_DNA"/>
</dbReference>